<dbReference type="AlphaFoldDB" id="A0A8H7LQV3"/>
<feature type="region of interest" description="Disordered" evidence="1">
    <location>
        <begin position="78"/>
        <end position="103"/>
    </location>
</feature>
<accession>A0A8H7LQV3</accession>
<evidence type="ECO:0000313" key="3">
    <source>
        <dbReference type="Proteomes" id="UP000602905"/>
    </source>
</evidence>
<comment type="caution">
    <text evidence="2">The sequence shown here is derived from an EMBL/GenBank/DDBJ whole genome shotgun (WGS) entry which is preliminary data.</text>
</comment>
<sequence length="135" mass="14785">MFGAKAITPFGMMGTLATKSFKKQLQERYHIPRQGPQANSEQLQGGSESRNRAGVDINMTQFLLDFVIDMGPASVLDHEKEDKNWGSDSGNEEEGAKCKPLWRLGDIEGADKVTQFQWADSGKSEPTGSQAPQPA</sequence>
<gene>
    <name evidence="2" type="ORF">RHS03_08729</name>
</gene>
<reference evidence="2" key="1">
    <citation type="submission" date="2020-09" db="EMBL/GenBank/DDBJ databases">
        <title>Comparative genome analyses of four rice-infecting Rhizoctonia solani isolates reveal extensive enrichment of homogalacturonan modification genes.</title>
        <authorList>
            <person name="Lee D.-Y."/>
            <person name="Jeon J."/>
            <person name="Kim K.-T."/>
            <person name="Cheong K."/>
            <person name="Song H."/>
            <person name="Choi G."/>
            <person name="Ko J."/>
            <person name="Opiyo S.O."/>
            <person name="Zuo S."/>
            <person name="Madhav S."/>
            <person name="Lee Y.-H."/>
            <person name="Wang G.-L."/>
        </authorList>
    </citation>
    <scope>NUCLEOTIDE SEQUENCE</scope>
    <source>
        <strain evidence="2">AG1-IA WGL</strain>
    </source>
</reference>
<proteinExistence type="predicted"/>
<dbReference type="Proteomes" id="UP000602905">
    <property type="component" value="Unassembled WGS sequence"/>
</dbReference>
<feature type="region of interest" description="Disordered" evidence="1">
    <location>
        <begin position="30"/>
        <end position="52"/>
    </location>
</feature>
<feature type="non-terminal residue" evidence="2">
    <location>
        <position position="135"/>
    </location>
</feature>
<evidence type="ECO:0000256" key="1">
    <source>
        <dbReference type="SAM" id="MobiDB-lite"/>
    </source>
</evidence>
<feature type="compositionally biased region" description="Polar residues" evidence="1">
    <location>
        <begin position="36"/>
        <end position="48"/>
    </location>
</feature>
<protein>
    <submittedName>
        <fullName evidence="2">Uncharacterized protein</fullName>
    </submittedName>
</protein>
<organism evidence="2 3">
    <name type="scientific">Rhizoctonia solani</name>
    <dbReference type="NCBI Taxonomy" id="456999"/>
    <lineage>
        <taxon>Eukaryota</taxon>
        <taxon>Fungi</taxon>
        <taxon>Dikarya</taxon>
        <taxon>Basidiomycota</taxon>
        <taxon>Agaricomycotina</taxon>
        <taxon>Agaricomycetes</taxon>
        <taxon>Cantharellales</taxon>
        <taxon>Ceratobasidiaceae</taxon>
        <taxon>Rhizoctonia</taxon>
    </lineage>
</organism>
<evidence type="ECO:0000313" key="2">
    <source>
        <dbReference type="EMBL" id="KAF8691639.1"/>
    </source>
</evidence>
<dbReference type="OrthoDB" id="3260676at2759"/>
<feature type="region of interest" description="Disordered" evidence="1">
    <location>
        <begin position="116"/>
        <end position="135"/>
    </location>
</feature>
<dbReference type="EMBL" id="JACYCD010000556">
    <property type="protein sequence ID" value="KAF8691639.1"/>
    <property type="molecule type" value="Genomic_DNA"/>
</dbReference>
<name>A0A8H7LQV3_9AGAM</name>